<evidence type="ECO:0000256" key="7">
    <source>
        <dbReference type="ARBA" id="ARBA00047942"/>
    </source>
</evidence>
<gene>
    <name evidence="11" type="primary">hsdM</name>
    <name evidence="11" type="ORF">HMPREF0548_1094</name>
</gene>
<reference evidence="11 12" key="1">
    <citation type="submission" date="2009-01" db="EMBL/GenBank/DDBJ databases">
        <authorList>
            <person name="Qin X."/>
            <person name="Bachman B."/>
            <person name="Battles P."/>
            <person name="Bell A."/>
            <person name="Bess C."/>
            <person name="Bickham C."/>
            <person name="Chaboub L."/>
            <person name="Chen D."/>
            <person name="Coyle M."/>
            <person name="Deiros D.R."/>
            <person name="Dinh H."/>
            <person name="Forbes L."/>
            <person name="Fowler G."/>
            <person name="Francisco L."/>
            <person name="Fu Q."/>
            <person name="Gubbala S."/>
            <person name="Hale W."/>
            <person name="Han Y."/>
            <person name="Hemphill L."/>
            <person name="Highlander S.K."/>
            <person name="Hirani K."/>
            <person name="Hogues M."/>
            <person name="Jackson L."/>
            <person name="Jakkamsetti A."/>
            <person name="Javaid M."/>
            <person name="Jiang H."/>
            <person name="Korchina V."/>
            <person name="Kovar C."/>
            <person name="Lara F."/>
            <person name="Lee S."/>
            <person name="Mata R."/>
            <person name="Mathew T."/>
            <person name="Moen C."/>
            <person name="Morales K."/>
            <person name="Munidasa M."/>
            <person name="Nazareth L."/>
            <person name="Ngo R."/>
            <person name="Nguyen L."/>
            <person name="Okwuonu G."/>
            <person name="Ongeri F."/>
            <person name="Patil S."/>
            <person name="Petrosino J."/>
            <person name="Pham C."/>
            <person name="Pham P."/>
            <person name="Pu L.-L."/>
            <person name="Puazo M."/>
            <person name="Raj R."/>
            <person name="Reid J."/>
            <person name="Rouhana J."/>
            <person name="Saada N."/>
            <person name="Shang Y."/>
            <person name="Simmons D."/>
            <person name="Thornton R."/>
            <person name="Warren J."/>
            <person name="Weissenberger G."/>
            <person name="Zhang J."/>
            <person name="Zhang L."/>
            <person name="Zhou C."/>
            <person name="Zhu D."/>
            <person name="Muzny D."/>
            <person name="Worley K."/>
            <person name="Gibbs R."/>
        </authorList>
    </citation>
    <scope>NUCLEOTIDE SEQUENCE [LARGE SCALE GENOMIC DNA]</scope>
    <source>
        <strain evidence="11 12">DSM 16047</strain>
    </source>
</reference>
<comment type="catalytic activity">
    <reaction evidence="7">
        <text>a 2'-deoxyadenosine in DNA + S-adenosyl-L-methionine = an N(6)-methyl-2'-deoxyadenosine in DNA + S-adenosyl-L-homocysteine + H(+)</text>
        <dbReference type="Rhea" id="RHEA:15197"/>
        <dbReference type="Rhea" id="RHEA-COMP:12418"/>
        <dbReference type="Rhea" id="RHEA-COMP:12419"/>
        <dbReference type="ChEBI" id="CHEBI:15378"/>
        <dbReference type="ChEBI" id="CHEBI:57856"/>
        <dbReference type="ChEBI" id="CHEBI:59789"/>
        <dbReference type="ChEBI" id="CHEBI:90615"/>
        <dbReference type="ChEBI" id="CHEBI:90616"/>
        <dbReference type="EC" id="2.1.1.72"/>
    </reaction>
</comment>
<feature type="coiled-coil region" evidence="8">
    <location>
        <begin position="513"/>
        <end position="540"/>
    </location>
</feature>
<evidence type="ECO:0000256" key="2">
    <source>
        <dbReference type="ARBA" id="ARBA00011900"/>
    </source>
</evidence>
<evidence type="ECO:0000313" key="12">
    <source>
        <dbReference type="Proteomes" id="UP000005583"/>
    </source>
</evidence>
<keyword evidence="4 11" id="KW-0808">Transferase</keyword>
<organism evidence="11 12">
    <name type="scientific">Lactobacillus ultunensis DSM 16047</name>
    <dbReference type="NCBI Taxonomy" id="525365"/>
    <lineage>
        <taxon>Bacteria</taxon>
        <taxon>Bacillati</taxon>
        <taxon>Bacillota</taxon>
        <taxon>Bacilli</taxon>
        <taxon>Lactobacillales</taxon>
        <taxon>Lactobacillaceae</taxon>
        <taxon>Lactobacillus</taxon>
    </lineage>
</organism>
<proteinExistence type="inferred from homology"/>
<dbReference type="InterPro" id="IPR002052">
    <property type="entry name" value="DNA_methylase_N6_adenine_CS"/>
</dbReference>
<comment type="similarity">
    <text evidence="1">Belongs to the N(4)/N(6)-methyltransferase family.</text>
</comment>
<dbReference type="InterPro" id="IPR029063">
    <property type="entry name" value="SAM-dependent_MTases_sf"/>
</dbReference>
<accession>C2EN48</accession>
<dbReference type="Pfam" id="PF02384">
    <property type="entry name" value="N6_Mtase"/>
    <property type="match status" value="1"/>
</dbReference>
<dbReference type="EMBL" id="ACGU01000050">
    <property type="protein sequence ID" value="EEJ72044.1"/>
    <property type="molecule type" value="Genomic_DNA"/>
</dbReference>
<dbReference type="InterPro" id="IPR004546">
    <property type="entry name" value="Restrct_endonuc_T1M"/>
</dbReference>
<dbReference type="PANTHER" id="PTHR42933:SF1">
    <property type="entry name" value="SITE-SPECIFIC DNA-METHYLTRANSFERASE (ADENINE-SPECIFIC)"/>
    <property type="match status" value="1"/>
</dbReference>
<dbReference type="InterPro" id="IPR003356">
    <property type="entry name" value="DNA_methylase_A-5"/>
</dbReference>
<dbReference type="PROSITE" id="PS00092">
    <property type="entry name" value="N6_MTASE"/>
    <property type="match status" value="1"/>
</dbReference>
<dbReference type="GO" id="GO:0009307">
    <property type="term" value="P:DNA restriction-modification system"/>
    <property type="evidence" value="ECO:0007669"/>
    <property type="project" value="UniProtKB-KW"/>
</dbReference>
<evidence type="ECO:0000259" key="9">
    <source>
        <dbReference type="Pfam" id="PF02384"/>
    </source>
</evidence>
<dbReference type="GO" id="GO:0008170">
    <property type="term" value="F:N-methyltransferase activity"/>
    <property type="evidence" value="ECO:0007669"/>
    <property type="project" value="InterPro"/>
</dbReference>
<dbReference type="Gene3D" id="1.20.1260.30">
    <property type="match status" value="1"/>
</dbReference>
<keyword evidence="3 11" id="KW-0489">Methyltransferase</keyword>
<dbReference type="eggNOG" id="COG0286">
    <property type="taxonomic scope" value="Bacteria"/>
</dbReference>
<evidence type="ECO:0000256" key="4">
    <source>
        <dbReference type="ARBA" id="ARBA00022679"/>
    </source>
</evidence>
<dbReference type="SUPFAM" id="SSF53335">
    <property type="entry name" value="S-adenosyl-L-methionine-dependent methyltransferases"/>
    <property type="match status" value="1"/>
</dbReference>
<evidence type="ECO:0000256" key="8">
    <source>
        <dbReference type="SAM" id="Coils"/>
    </source>
</evidence>
<keyword evidence="5" id="KW-0949">S-adenosyl-L-methionine</keyword>
<dbReference type="GO" id="GO:0009007">
    <property type="term" value="F:site-specific DNA-methyltransferase (adenine-specific) activity"/>
    <property type="evidence" value="ECO:0007669"/>
    <property type="project" value="UniProtKB-EC"/>
</dbReference>
<dbReference type="AlphaFoldDB" id="C2EN48"/>
<dbReference type="HOGENOM" id="CLU_013049_0_2_9"/>
<keyword evidence="6" id="KW-0680">Restriction system</keyword>
<dbReference type="PRINTS" id="PR00507">
    <property type="entry name" value="N12N6MTFRASE"/>
</dbReference>
<dbReference type="InterPro" id="IPR022749">
    <property type="entry name" value="D12N6_MeTrfase_N"/>
</dbReference>
<evidence type="ECO:0000256" key="6">
    <source>
        <dbReference type="ARBA" id="ARBA00022747"/>
    </source>
</evidence>
<sequence length="565" mass="63938">MRSSLLLYGKQRKFRGNVIFMANNTTKTELSNALFSAADALRSKMDANEYKNYLLGIVFYKYLSDKLLYHVGEVLENNPNLSLDQAQKLYEDQYRDPDLQDELKYSLSFSLEPKHTFTYILNEINGEARDEKGIKTFQISDLADAFNDIESTSSDFEGLFQDVQLYSPRLGANAQKQADTIANVIKAIGNLEIVHAPGDVLGDAYEYLIGQFASETGKKAGEFYTPQKVSELLTKLTLVNKNYPNGMTVYDPAMGSGSLLLNFRKYIEDVGGKENEVIYYGQEINMSTFNLAKMNMILHGVDSSNQHLRNGDTLDEDWPPLSQTMFDSVVMNPPYSQHWSANKGFLQDPRFSPYGVLAPKSKADYAFLLHGLYHLKNTGTMAIVLPHGVLFRGAAEGKIRKKLLENGSIDAVIGLPANLFYNTSIPTVIIVLKKDKENRSVMFIDASKGFEKKKNQNALREEDIQKILDTYRKREDLKRYAHLAKYDEIEENDFNLNIPRYVDTFVPEPPVDLKKVASDLHETNIEIEQTQKELVGMLKELTSDDKDVMEGLEAIIKELGGELHD</sequence>
<dbReference type="EC" id="2.1.1.72" evidence="2"/>
<dbReference type="Proteomes" id="UP000005583">
    <property type="component" value="Unassembled WGS sequence"/>
</dbReference>
<dbReference type="GO" id="GO:0032259">
    <property type="term" value="P:methylation"/>
    <property type="evidence" value="ECO:0007669"/>
    <property type="project" value="UniProtKB-KW"/>
</dbReference>
<dbReference type="InterPro" id="IPR051537">
    <property type="entry name" value="DNA_Adenine_Mtase"/>
</dbReference>
<feature type="domain" description="N6 adenine-specific DNA methyltransferase N-terminal" evidence="10">
    <location>
        <begin position="30"/>
        <end position="188"/>
    </location>
</feature>
<keyword evidence="12" id="KW-1185">Reference proteome</keyword>
<evidence type="ECO:0000256" key="1">
    <source>
        <dbReference type="ARBA" id="ARBA00006594"/>
    </source>
</evidence>
<dbReference type="GO" id="GO:0003677">
    <property type="term" value="F:DNA binding"/>
    <property type="evidence" value="ECO:0007669"/>
    <property type="project" value="InterPro"/>
</dbReference>
<evidence type="ECO:0000256" key="3">
    <source>
        <dbReference type="ARBA" id="ARBA00022603"/>
    </source>
</evidence>
<evidence type="ECO:0000256" key="5">
    <source>
        <dbReference type="ARBA" id="ARBA00022691"/>
    </source>
</evidence>
<evidence type="ECO:0000259" key="10">
    <source>
        <dbReference type="Pfam" id="PF12161"/>
    </source>
</evidence>
<dbReference type="Gene3D" id="3.40.50.150">
    <property type="entry name" value="Vaccinia Virus protein VP39"/>
    <property type="match status" value="1"/>
</dbReference>
<feature type="domain" description="DNA methylase adenine-specific" evidence="9">
    <location>
        <begin position="199"/>
        <end position="504"/>
    </location>
</feature>
<dbReference type="NCBIfam" id="TIGR00497">
    <property type="entry name" value="hsdM"/>
    <property type="match status" value="1"/>
</dbReference>
<evidence type="ECO:0000313" key="11">
    <source>
        <dbReference type="EMBL" id="EEJ72044.1"/>
    </source>
</evidence>
<dbReference type="InterPro" id="IPR038333">
    <property type="entry name" value="T1MK-like_N_sf"/>
</dbReference>
<dbReference type="PANTHER" id="PTHR42933">
    <property type="entry name" value="SLR6095 PROTEIN"/>
    <property type="match status" value="1"/>
</dbReference>
<dbReference type="STRING" id="525365.HMPREF0548_1094"/>
<dbReference type="Pfam" id="PF12161">
    <property type="entry name" value="HsdM_N"/>
    <property type="match status" value="1"/>
</dbReference>
<keyword evidence="8" id="KW-0175">Coiled coil</keyword>
<comment type="caution">
    <text evidence="11">The sequence shown here is derived from an EMBL/GenBank/DDBJ whole genome shotgun (WGS) entry which is preliminary data.</text>
</comment>
<protein>
    <recommendedName>
        <fullName evidence="2">site-specific DNA-methyltransferase (adenine-specific)</fullName>
        <ecNumber evidence="2">2.1.1.72</ecNumber>
    </recommendedName>
</protein>
<name>C2EN48_9LACO</name>